<comment type="caution">
    <text evidence="7">The sequence shown here is derived from an EMBL/GenBank/DDBJ whole genome shotgun (WGS) entry which is preliminary data.</text>
</comment>
<feature type="domain" description="FAD-dependent oxidoreductase 2 FAD-binding" evidence="6">
    <location>
        <begin position="64"/>
        <end position="489"/>
    </location>
</feature>
<keyword evidence="5" id="KW-0732">Signal</keyword>
<dbReference type="Gene3D" id="3.50.50.60">
    <property type="entry name" value="FAD/NAD(P)-binding domain"/>
    <property type="match status" value="1"/>
</dbReference>
<dbReference type="RefSeq" id="WP_103263798.1">
    <property type="nucleotide sequence ID" value="NZ_CABMLE010000001.1"/>
</dbReference>
<dbReference type="InterPro" id="IPR050315">
    <property type="entry name" value="FAD-oxidoreductase_2"/>
</dbReference>
<accession>A0A2K2UDY4</accession>
<sequence length="505" mass="52043">MERRAFFKLAGISAASLAALGALGACDAGIVEDNPLMGALESDDASESLSPAGSPAVSFSAEVDVLIVGSGVAGLSAAIAPVKAGRSVMIVDKLELLGGESYESNGVICVAGSDVQRAAGADRSIDEAWQVVQKKLSEVGVVELALAQRLFEAAPRWVDLLASEYGAQFSDPSIVESDDVKGLILLPKNGLGDMESIMVPLRDGLLDAGAVFHTDYRATAVILSEAAVVRGVRFSVAKGTSTVDVGARRVVVAAGGFSSSQPLVHSYLPDQERIACYTTASMGEGQMLCEAVGGQLEGMDVAAPLTSDIPQAAAWGLFGPTLIVDALGNRFAREDSIDAAANACAADERGYWWTIFDEELVNGGQSRSLAQVTSGNSRRVVGPCNDLAALAAQAGIPSETLEGTFARFDAAIEAGKDEDFGRTSFLQKLNPPYYAIKQMPVRYKTRGGVRTDEDGRVLGSLDAAISGIYCCGASAAIGMAGIAASGASGMLVGEAVAASLEGDDA</sequence>
<dbReference type="OrthoDB" id="3176983at2"/>
<protein>
    <submittedName>
        <fullName evidence="7">FAD-binding dehydrogenase</fullName>
    </submittedName>
</protein>
<dbReference type="InterPro" id="IPR036188">
    <property type="entry name" value="FAD/NAD-bd_sf"/>
</dbReference>
<feature type="signal peptide" evidence="5">
    <location>
        <begin position="1"/>
        <end position="24"/>
    </location>
</feature>
<dbReference type="PANTHER" id="PTHR43400">
    <property type="entry name" value="FUMARATE REDUCTASE"/>
    <property type="match status" value="1"/>
</dbReference>
<keyword evidence="2" id="KW-0285">Flavoprotein</keyword>
<comment type="cofactor">
    <cofactor evidence="1">
        <name>FAD</name>
        <dbReference type="ChEBI" id="CHEBI:57692"/>
    </cofactor>
</comment>
<keyword evidence="3" id="KW-0274">FAD</keyword>
<evidence type="ECO:0000256" key="2">
    <source>
        <dbReference type="ARBA" id="ARBA00022630"/>
    </source>
</evidence>
<dbReference type="EMBL" id="PPEK01000001">
    <property type="protein sequence ID" value="PNV68469.1"/>
    <property type="molecule type" value="Genomic_DNA"/>
</dbReference>
<dbReference type="Gene3D" id="3.90.700.10">
    <property type="entry name" value="Succinate dehydrogenase/fumarate reductase flavoprotein, catalytic domain"/>
    <property type="match status" value="1"/>
</dbReference>
<evidence type="ECO:0000256" key="3">
    <source>
        <dbReference type="ARBA" id="ARBA00022827"/>
    </source>
</evidence>
<evidence type="ECO:0000256" key="4">
    <source>
        <dbReference type="ARBA" id="ARBA00023002"/>
    </source>
</evidence>
<proteinExistence type="predicted"/>
<dbReference type="Pfam" id="PF00890">
    <property type="entry name" value="FAD_binding_2"/>
    <property type="match status" value="1"/>
</dbReference>
<evidence type="ECO:0000256" key="5">
    <source>
        <dbReference type="SAM" id="SignalP"/>
    </source>
</evidence>
<dbReference type="SUPFAM" id="SSF51905">
    <property type="entry name" value="FAD/NAD(P)-binding domain"/>
    <property type="match status" value="1"/>
</dbReference>
<dbReference type="PANTHER" id="PTHR43400:SF7">
    <property type="entry name" value="FAD-DEPENDENT OXIDOREDUCTASE 2 FAD BINDING DOMAIN-CONTAINING PROTEIN"/>
    <property type="match status" value="1"/>
</dbReference>
<dbReference type="GO" id="GO:0033765">
    <property type="term" value="F:steroid dehydrogenase activity, acting on the CH-CH group of donors"/>
    <property type="evidence" value="ECO:0007669"/>
    <property type="project" value="UniProtKB-ARBA"/>
</dbReference>
<evidence type="ECO:0000259" key="6">
    <source>
        <dbReference type="Pfam" id="PF00890"/>
    </source>
</evidence>
<dbReference type="InterPro" id="IPR003953">
    <property type="entry name" value="FAD-dep_OxRdtase_2_FAD-bd"/>
</dbReference>
<organism evidence="7 8">
    <name type="scientific">Enteroscipio rubneri</name>
    <dbReference type="NCBI Taxonomy" id="2070686"/>
    <lineage>
        <taxon>Bacteria</taxon>
        <taxon>Bacillati</taxon>
        <taxon>Actinomycetota</taxon>
        <taxon>Coriobacteriia</taxon>
        <taxon>Eggerthellales</taxon>
        <taxon>Eggerthellaceae</taxon>
        <taxon>Enteroscipio</taxon>
    </lineage>
</organism>
<dbReference type="AlphaFoldDB" id="A0A2K2UDY4"/>
<dbReference type="PROSITE" id="PS51257">
    <property type="entry name" value="PROKAR_LIPOPROTEIN"/>
    <property type="match status" value="1"/>
</dbReference>
<gene>
    <name evidence="7" type="ORF">C2L71_00285</name>
</gene>
<keyword evidence="4" id="KW-0560">Oxidoreductase</keyword>
<dbReference type="SUPFAM" id="SSF56425">
    <property type="entry name" value="Succinate dehydrogenase/fumarate reductase flavoprotein, catalytic domain"/>
    <property type="match status" value="1"/>
</dbReference>
<dbReference type="Proteomes" id="UP000236197">
    <property type="component" value="Unassembled WGS sequence"/>
</dbReference>
<reference evidence="8" key="1">
    <citation type="submission" date="2018-01" db="EMBL/GenBank/DDBJ databases">
        <title>Rubneribacter badeniensis gen. nov., sp. nov., and Colonibacter rubneri, gen. nov., sp. nov., WGS of new members of the Eggerthellaceae.</title>
        <authorList>
            <person name="Danylec N."/>
            <person name="Stoll D.A."/>
            <person name="Doetsch A."/>
            <person name="Kulling S.E."/>
            <person name="Huch M."/>
        </authorList>
    </citation>
    <scope>NUCLEOTIDE SEQUENCE [LARGE SCALE GENOMIC DNA]</scope>
    <source>
        <strain evidence="8">ResAG-96</strain>
    </source>
</reference>
<evidence type="ECO:0000256" key="1">
    <source>
        <dbReference type="ARBA" id="ARBA00001974"/>
    </source>
</evidence>
<evidence type="ECO:0000313" key="8">
    <source>
        <dbReference type="Proteomes" id="UP000236197"/>
    </source>
</evidence>
<feature type="chain" id="PRO_5038397996" evidence="5">
    <location>
        <begin position="25"/>
        <end position="505"/>
    </location>
</feature>
<name>A0A2K2UDY4_9ACTN</name>
<evidence type="ECO:0000313" key="7">
    <source>
        <dbReference type="EMBL" id="PNV68469.1"/>
    </source>
</evidence>
<keyword evidence="8" id="KW-1185">Reference proteome</keyword>
<dbReference type="InterPro" id="IPR027477">
    <property type="entry name" value="Succ_DH/fumarate_Rdtase_cat_sf"/>
</dbReference>